<feature type="compositionally biased region" description="Basic and acidic residues" evidence="1">
    <location>
        <begin position="41"/>
        <end position="52"/>
    </location>
</feature>
<dbReference type="Proteomes" id="UP000282087">
    <property type="component" value="Unassembled WGS sequence"/>
</dbReference>
<dbReference type="EMBL" id="QLLG01000514">
    <property type="protein sequence ID" value="RMX62757.1"/>
    <property type="molecule type" value="Genomic_DNA"/>
</dbReference>
<protein>
    <submittedName>
        <fullName evidence="2">Uncharacterized protein</fullName>
    </submittedName>
</protein>
<name>A0A3M6V8V4_9STRA</name>
<dbReference type="AlphaFoldDB" id="A0A3M6V8V4"/>
<sequence>MSGGDGFFRARRANRPPDSPGGPLPMSALATPSPPEQVANRLEEAEERKTEDVMDSTPNSNAGVALPTTRTPEKSA</sequence>
<evidence type="ECO:0000313" key="5">
    <source>
        <dbReference type="Proteomes" id="UP000286097"/>
    </source>
</evidence>
<reference evidence="4 5" key="1">
    <citation type="submission" date="2018-06" db="EMBL/GenBank/DDBJ databases">
        <title>Comparative genomics of downy mildews reveals potential adaptations to biotrophy.</title>
        <authorList>
            <person name="Fletcher K."/>
            <person name="Klosterman S.J."/>
            <person name="Derevnina L."/>
            <person name="Martin F."/>
            <person name="Koike S."/>
            <person name="Reyes Chin-Wo S."/>
            <person name="Mou B."/>
            <person name="Michelmore R."/>
        </authorList>
    </citation>
    <scope>NUCLEOTIDE SEQUENCE [LARGE SCALE GENOMIC DNA]</scope>
    <source>
        <strain evidence="3 5">R13</strain>
        <strain evidence="2 4">R14</strain>
    </source>
</reference>
<organism evidence="2 4">
    <name type="scientific">Peronospora effusa</name>
    <dbReference type="NCBI Taxonomy" id="542832"/>
    <lineage>
        <taxon>Eukaryota</taxon>
        <taxon>Sar</taxon>
        <taxon>Stramenopiles</taxon>
        <taxon>Oomycota</taxon>
        <taxon>Peronosporomycetes</taxon>
        <taxon>Peronosporales</taxon>
        <taxon>Peronosporaceae</taxon>
        <taxon>Peronospora</taxon>
    </lineage>
</organism>
<accession>A0A3M6V8V4</accession>
<evidence type="ECO:0000313" key="2">
    <source>
        <dbReference type="EMBL" id="RMX62757.1"/>
    </source>
</evidence>
<dbReference type="Proteomes" id="UP000286097">
    <property type="component" value="Unassembled WGS sequence"/>
</dbReference>
<proteinExistence type="predicted"/>
<gene>
    <name evidence="3" type="ORF">DD237_008314</name>
    <name evidence="2" type="ORF">DD238_008289</name>
</gene>
<evidence type="ECO:0000313" key="3">
    <source>
        <dbReference type="EMBL" id="RQM11896.1"/>
    </source>
</evidence>
<evidence type="ECO:0000256" key="1">
    <source>
        <dbReference type="SAM" id="MobiDB-lite"/>
    </source>
</evidence>
<evidence type="ECO:0000313" key="4">
    <source>
        <dbReference type="Proteomes" id="UP000282087"/>
    </source>
</evidence>
<comment type="caution">
    <text evidence="2">The sequence shown here is derived from an EMBL/GenBank/DDBJ whole genome shotgun (WGS) entry which is preliminary data.</text>
</comment>
<feature type="region of interest" description="Disordered" evidence="1">
    <location>
        <begin position="1"/>
        <end position="76"/>
    </location>
</feature>
<dbReference type="VEuPathDB" id="FungiDB:DD237_008314"/>
<dbReference type="EMBL" id="QKXF01000378">
    <property type="protein sequence ID" value="RQM11896.1"/>
    <property type="molecule type" value="Genomic_DNA"/>
</dbReference>
<keyword evidence="4" id="KW-1185">Reference proteome</keyword>